<evidence type="ECO:0000259" key="4">
    <source>
        <dbReference type="PROSITE" id="PS50075"/>
    </source>
</evidence>
<dbReference type="Gene3D" id="3.30.559.30">
    <property type="entry name" value="Nonribosomal peptide synthetase, condensation domain"/>
    <property type="match status" value="1"/>
</dbReference>
<evidence type="ECO:0000256" key="1">
    <source>
        <dbReference type="ARBA" id="ARBA00022450"/>
    </source>
</evidence>
<dbReference type="SUPFAM" id="SSF53474">
    <property type="entry name" value="alpha/beta-Hydrolases"/>
    <property type="match status" value="1"/>
</dbReference>
<dbReference type="SMART" id="SM00824">
    <property type="entry name" value="PKS_TE"/>
    <property type="match status" value="1"/>
</dbReference>
<dbReference type="GO" id="GO:0043041">
    <property type="term" value="P:amino acid activation for nonribosomal peptide biosynthetic process"/>
    <property type="evidence" value="ECO:0007669"/>
    <property type="project" value="TreeGrafter"/>
</dbReference>
<evidence type="ECO:0000313" key="5">
    <source>
        <dbReference type="EMBL" id="KAG0009918.1"/>
    </source>
</evidence>
<keyword evidence="1" id="KW-0596">Phosphopantetheine</keyword>
<comment type="similarity">
    <text evidence="3">Belongs to the NRP synthetase family.</text>
</comment>
<organism evidence="5 6">
    <name type="scientific">Entomortierella chlamydospora</name>
    <dbReference type="NCBI Taxonomy" id="101097"/>
    <lineage>
        <taxon>Eukaryota</taxon>
        <taxon>Fungi</taxon>
        <taxon>Fungi incertae sedis</taxon>
        <taxon>Mucoromycota</taxon>
        <taxon>Mortierellomycotina</taxon>
        <taxon>Mortierellomycetes</taxon>
        <taxon>Mortierellales</taxon>
        <taxon>Mortierellaceae</taxon>
        <taxon>Entomortierella</taxon>
    </lineage>
</organism>
<dbReference type="GO" id="GO:0044550">
    <property type="term" value="P:secondary metabolite biosynthetic process"/>
    <property type="evidence" value="ECO:0007669"/>
    <property type="project" value="TreeGrafter"/>
</dbReference>
<dbReference type="SUPFAM" id="SSF47336">
    <property type="entry name" value="ACP-like"/>
    <property type="match status" value="1"/>
</dbReference>
<dbReference type="Pfam" id="PF13193">
    <property type="entry name" value="AMP-binding_C"/>
    <property type="match status" value="1"/>
</dbReference>
<dbReference type="InterPro" id="IPR029058">
    <property type="entry name" value="AB_hydrolase_fold"/>
</dbReference>
<dbReference type="PANTHER" id="PTHR45527:SF14">
    <property type="entry name" value="PLIPASTATIN SYNTHASE SUBUNIT B"/>
    <property type="match status" value="1"/>
</dbReference>
<dbReference type="FunFam" id="3.40.50.980:FF:000001">
    <property type="entry name" value="Non-ribosomal peptide synthetase"/>
    <property type="match status" value="1"/>
</dbReference>
<proteinExistence type="inferred from homology"/>
<feature type="domain" description="Carrier" evidence="4">
    <location>
        <begin position="677"/>
        <end position="752"/>
    </location>
</feature>
<dbReference type="EMBL" id="JAAAID010001461">
    <property type="protein sequence ID" value="KAG0009918.1"/>
    <property type="molecule type" value="Genomic_DNA"/>
</dbReference>
<dbReference type="FunFam" id="3.40.50.12780:FF:000012">
    <property type="entry name" value="Non-ribosomal peptide synthetase"/>
    <property type="match status" value="1"/>
</dbReference>
<dbReference type="GO" id="GO:0072330">
    <property type="term" value="P:monocarboxylic acid biosynthetic process"/>
    <property type="evidence" value="ECO:0007669"/>
    <property type="project" value="UniProtKB-ARBA"/>
</dbReference>
<evidence type="ECO:0000313" key="6">
    <source>
        <dbReference type="Proteomes" id="UP000703661"/>
    </source>
</evidence>
<dbReference type="Pfam" id="PF00550">
    <property type="entry name" value="PP-binding"/>
    <property type="match status" value="1"/>
</dbReference>
<dbReference type="GO" id="GO:0031177">
    <property type="term" value="F:phosphopantetheine binding"/>
    <property type="evidence" value="ECO:0007669"/>
    <property type="project" value="TreeGrafter"/>
</dbReference>
<dbReference type="Gene3D" id="3.40.50.1820">
    <property type="entry name" value="alpha/beta hydrolase"/>
    <property type="match status" value="1"/>
</dbReference>
<dbReference type="Pfam" id="PF00501">
    <property type="entry name" value="AMP-binding"/>
    <property type="match status" value="1"/>
</dbReference>
<dbReference type="Gene3D" id="3.40.50.980">
    <property type="match status" value="2"/>
</dbReference>
<dbReference type="SUPFAM" id="SSF56801">
    <property type="entry name" value="Acetyl-CoA synthetase-like"/>
    <property type="match status" value="1"/>
</dbReference>
<dbReference type="PANTHER" id="PTHR45527">
    <property type="entry name" value="NONRIBOSOMAL PEPTIDE SYNTHETASE"/>
    <property type="match status" value="1"/>
</dbReference>
<dbReference type="InterPro" id="IPR006162">
    <property type="entry name" value="Ppantetheine_attach_site"/>
</dbReference>
<dbReference type="InterPro" id="IPR000873">
    <property type="entry name" value="AMP-dep_synth/lig_dom"/>
</dbReference>
<dbReference type="PROSITE" id="PS50075">
    <property type="entry name" value="CARRIER"/>
    <property type="match status" value="1"/>
</dbReference>
<gene>
    <name evidence="5" type="ORF">BGZ80_001937</name>
</gene>
<dbReference type="Gene3D" id="3.30.300.30">
    <property type="match status" value="1"/>
</dbReference>
<dbReference type="InterPro" id="IPR020845">
    <property type="entry name" value="AMP-binding_CS"/>
</dbReference>
<dbReference type="Pfam" id="PF00975">
    <property type="entry name" value="Thioesterase"/>
    <property type="match status" value="1"/>
</dbReference>
<dbReference type="InterPro" id="IPR036736">
    <property type="entry name" value="ACP-like_sf"/>
</dbReference>
<dbReference type="GO" id="GO:0005829">
    <property type="term" value="C:cytosol"/>
    <property type="evidence" value="ECO:0007669"/>
    <property type="project" value="TreeGrafter"/>
</dbReference>
<dbReference type="Pfam" id="PF00668">
    <property type="entry name" value="Condensation"/>
    <property type="match status" value="1"/>
</dbReference>
<dbReference type="InterPro" id="IPR025110">
    <property type="entry name" value="AMP-bd_C"/>
</dbReference>
<dbReference type="InterPro" id="IPR023213">
    <property type="entry name" value="CAT-like_dom_sf"/>
</dbReference>
<keyword evidence="6" id="KW-1185">Reference proteome</keyword>
<name>A0A9P6SXF7_9FUNG</name>
<protein>
    <recommendedName>
        <fullName evidence="4">Carrier domain-containing protein</fullName>
    </recommendedName>
</protein>
<dbReference type="InterPro" id="IPR001031">
    <property type="entry name" value="Thioesterase"/>
</dbReference>
<dbReference type="InterPro" id="IPR009081">
    <property type="entry name" value="PP-bd_ACP"/>
</dbReference>
<accession>A0A9P6SXF7</accession>
<keyword evidence="2" id="KW-0597">Phosphoprotein</keyword>
<dbReference type="Gene3D" id="3.30.559.10">
    <property type="entry name" value="Chloramphenicol acetyltransferase-like domain"/>
    <property type="match status" value="1"/>
</dbReference>
<dbReference type="NCBIfam" id="TIGR01733">
    <property type="entry name" value="AA-adenyl-dom"/>
    <property type="match status" value="1"/>
</dbReference>
<dbReference type="PROSITE" id="PS00455">
    <property type="entry name" value="AMP_BINDING"/>
    <property type="match status" value="1"/>
</dbReference>
<evidence type="ECO:0000256" key="2">
    <source>
        <dbReference type="ARBA" id="ARBA00022553"/>
    </source>
</evidence>
<dbReference type="Proteomes" id="UP000703661">
    <property type="component" value="Unassembled WGS sequence"/>
</dbReference>
<dbReference type="CDD" id="cd17643">
    <property type="entry name" value="A_NRPS_Cytc1-like"/>
    <property type="match status" value="1"/>
</dbReference>
<dbReference type="InterPro" id="IPR001242">
    <property type="entry name" value="Condensation_dom"/>
</dbReference>
<dbReference type="FunFam" id="2.30.38.10:FF:000001">
    <property type="entry name" value="Non-ribosomal peptide synthetase PvdI"/>
    <property type="match status" value="1"/>
</dbReference>
<dbReference type="InterPro" id="IPR045851">
    <property type="entry name" value="AMP-bd_C_sf"/>
</dbReference>
<dbReference type="GO" id="GO:0003824">
    <property type="term" value="F:catalytic activity"/>
    <property type="evidence" value="ECO:0007669"/>
    <property type="project" value="InterPro"/>
</dbReference>
<comment type="caution">
    <text evidence="5">The sequence shown here is derived from an EMBL/GenBank/DDBJ whole genome shotgun (WGS) entry which is preliminary data.</text>
</comment>
<dbReference type="InterPro" id="IPR010071">
    <property type="entry name" value="AA_adenyl_dom"/>
</dbReference>
<reference evidence="5" key="1">
    <citation type="journal article" date="2020" name="Fungal Divers.">
        <title>Resolving the Mortierellaceae phylogeny through synthesis of multi-gene phylogenetics and phylogenomics.</title>
        <authorList>
            <person name="Vandepol N."/>
            <person name="Liber J."/>
            <person name="Desiro A."/>
            <person name="Na H."/>
            <person name="Kennedy M."/>
            <person name="Barry K."/>
            <person name="Grigoriev I.V."/>
            <person name="Miller A.N."/>
            <person name="O'Donnell K."/>
            <person name="Stajich J.E."/>
            <person name="Bonito G."/>
        </authorList>
    </citation>
    <scope>NUCLEOTIDE SEQUENCE</scope>
    <source>
        <strain evidence="5">NRRL 2769</strain>
    </source>
</reference>
<evidence type="ECO:0000256" key="3">
    <source>
        <dbReference type="ARBA" id="ARBA00029454"/>
    </source>
</evidence>
<dbReference type="FunFam" id="3.30.300.30:FF:000010">
    <property type="entry name" value="Enterobactin synthetase component F"/>
    <property type="match status" value="1"/>
</dbReference>
<dbReference type="InterPro" id="IPR020802">
    <property type="entry name" value="TesA-like"/>
</dbReference>
<dbReference type="Gene3D" id="2.30.38.10">
    <property type="entry name" value="Luciferase, Domain 3"/>
    <property type="match status" value="1"/>
</dbReference>
<dbReference type="FunFam" id="1.10.1200.10:FF:000016">
    <property type="entry name" value="Non-ribosomal peptide synthase"/>
    <property type="match status" value="1"/>
</dbReference>
<dbReference type="PROSITE" id="PS00012">
    <property type="entry name" value="PHOSPHOPANTETHEINE"/>
    <property type="match status" value="1"/>
</dbReference>
<sequence length="1039" mass="115672">MRVDLSGNPSVSQLLERVRQCAVAAQAHQDLPFEQVVEIAQPQRRMDQTPLFQVMFAWQNNEEGEIQLPGMTLKPVEMNYDIVKFDLDLALTESNGEIVGGLSYSTALFDHSTIERHVGYLQTMLQAMVNDATQSIDAVDILSSSERELLLQTWNTIDLPSPDYPCIHQYFESQVTQSPDAIALVHEDQSMTYSELNARTNVLAHHLISLGVGPETLVAICVERSLALVVGILAILKSGGAYVPLDPVYASGRLCDIISDASPSILLADKLGCDAIGESIVSSLTVIDPNVRMEGSIENPEVASLASHNLAHVIYTSGSTGKPKGVMVEHAQVTRLFDATVDWYHFSKNDTWMMSHSCGFDVSVWELWGALRYGGKLVIPSHSVIQSPEDLYRLICKEGVTILDNTPSAFKPLVRHLAEVEHRDQLRYIVMVGEALEPVNLKPWYAMRPENSPQIVNKYGPTETTVYSMYRAIKEQDCNQFVSPIGVRLPDLTAYVLDTQGRPAPLGVAGELFIGGAGVTRGYLNRPELTSERFLPDPFSKTEGARMYKTGDLVRYLPDGNFIYLGRNDFQVKIRGFRIELGEIEARLMDHPLVHEAVVVVVGTDSDKRLVAYVVSDAVDHLAQLLRDHLAAVLPEYMIPAAFVQLDALPLTTNGKLNRQALPEPEGDAFASQDYEAPFGETETALAAIWADVLKIERVGRNDSFFMLGGHSLLAVKMIGLVRLNLGFEMKLRTLFEAPTIAQLSVKLLEVDDTQEDLLDILMPLRTQGNRRPLFCVHALLGLAWSYTGLLSHLPKDQPVYGLQARGFNGKGKLPESIEDMAKDYIDQIRRVQPHGPYQLLGWSFGGSVAYSMAVQLEKLGEKVDLLALMDTPTEYSRLEEEDELSATEALYRQPSDQSGGEESSKDGMTLLKKAQHVIRDHMDLANESSSSAHADARNFTQDELRALMNQGQHTRMNNMRLAEKYSPAVFTGDMLFFNATVRALEHVDTVNPQRWEQFVLGNIEVHKVKCQHIEMDMPEPIAEVGRVLNLKLKELHQN</sequence>
<dbReference type="AlphaFoldDB" id="A0A9P6SXF7"/>
<dbReference type="SUPFAM" id="SSF52777">
    <property type="entry name" value="CoA-dependent acyltransferases"/>
    <property type="match status" value="1"/>
</dbReference>